<dbReference type="Proteomes" id="UP000248631">
    <property type="component" value="Unassembled WGS sequence"/>
</dbReference>
<feature type="domain" description="YDG" evidence="1">
    <location>
        <begin position="24"/>
        <end position="110"/>
    </location>
</feature>
<reference evidence="2 3" key="1">
    <citation type="submission" date="2014-12" db="EMBL/GenBank/DDBJ databases">
        <title>Complete genome sequence of Herbaspirillum rubrisubalbicans Os38.</title>
        <authorList>
            <person name="Chen M."/>
            <person name="An Q."/>
        </authorList>
    </citation>
    <scope>NUCLEOTIDE SEQUENCE [LARGE SCALE GENOMIC DNA]</scope>
    <source>
        <strain evidence="2 3">Os38</strain>
    </source>
</reference>
<protein>
    <recommendedName>
        <fullName evidence="1">YDG domain-containing protein</fullName>
    </recommendedName>
</protein>
<gene>
    <name evidence="2" type="ORF">RB24_26155</name>
</gene>
<evidence type="ECO:0000313" key="2">
    <source>
        <dbReference type="EMBL" id="RAM61238.1"/>
    </source>
</evidence>
<keyword evidence="3" id="KW-1185">Reference proteome</keyword>
<dbReference type="EMBL" id="JUGD01000048">
    <property type="protein sequence ID" value="RAM61238.1"/>
    <property type="molecule type" value="Genomic_DNA"/>
</dbReference>
<feature type="non-terminal residue" evidence="2">
    <location>
        <position position="1"/>
    </location>
</feature>
<sequence length="484" mass="48642">ALGDTTNYTVSTSSQTNTTATIAKANVTIANVAVSDKVYDTTTNAALTKGSAQVQLGNASAANGSLANATSFTNLTLAGGFTDAAAGSNKTVNLNVALADTMNYTLSGATQLSTTATIAKASVTLGNVTASDKVYDTTTNASLTPGSAQVQLGNASTANGSLANATVFTNLTLIGGFANASAGNNKTVNLNVALADTTNYTLSGATQLSTTANIAKANVTVGNVIAYGKVYDMTINANIASAGTATVRLGNASAANGSLANPSAYTDYTVSGSFTNAAAGLQTVSLATVLADPANYSLASESQTTTTATIAKANVVLSNVVVSDKSYDGTTGATVSSSNGLVQLGDPNRADGSLQGASKFNGYRIGATFVNPAVGASKQVNLNATLFDSANYTIASMPTATTATILNNQSSDATSQIGSGAIFNGGQAVWIQGVATPLVITTLNISDPNRAIQKSPQVTPWITELSDRKSNASLFNIQDTGVKR</sequence>
<comment type="caution">
    <text evidence="2">The sequence shown here is derived from an EMBL/GenBank/DDBJ whole genome shotgun (WGS) entry which is preliminary data.</text>
</comment>
<evidence type="ECO:0000313" key="3">
    <source>
        <dbReference type="Proteomes" id="UP000248631"/>
    </source>
</evidence>
<accession>A0ABX9BU46</accession>
<name>A0ABX9BU46_9BURK</name>
<feature type="domain" description="YDG" evidence="1">
    <location>
        <begin position="121"/>
        <end position="206"/>
    </location>
</feature>
<dbReference type="RefSeq" id="WP_258398739.1">
    <property type="nucleotide sequence ID" value="NZ_JUGD01000048.1"/>
</dbReference>
<evidence type="ECO:0000259" key="1">
    <source>
        <dbReference type="Pfam" id="PF18657"/>
    </source>
</evidence>
<proteinExistence type="predicted"/>
<dbReference type="InterPro" id="IPR041248">
    <property type="entry name" value="YDG"/>
</dbReference>
<dbReference type="Pfam" id="PF18657">
    <property type="entry name" value="YDG"/>
    <property type="match status" value="2"/>
</dbReference>
<organism evidence="2 3">
    <name type="scientific">Herbaspirillum rubrisubalbicans</name>
    <dbReference type="NCBI Taxonomy" id="80842"/>
    <lineage>
        <taxon>Bacteria</taxon>
        <taxon>Pseudomonadati</taxon>
        <taxon>Pseudomonadota</taxon>
        <taxon>Betaproteobacteria</taxon>
        <taxon>Burkholderiales</taxon>
        <taxon>Oxalobacteraceae</taxon>
        <taxon>Herbaspirillum</taxon>
    </lineage>
</organism>